<feature type="region of interest" description="Disordered" evidence="1">
    <location>
        <begin position="427"/>
        <end position="460"/>
    </location>
</feature>
<dbReference type="Proteomes" id="UP000199054">
    <property type="component" value="Unassembled WGS sequence"/>
</dbReference>
<evidence type="ECO:0000256" key="1">
    <source>
        <dbReference type="SAM" id="MobiDB-lite"/>
    </source>
</evidence>
<proteinExistence type="predicted"/>
<dbReference type="OrthoDB" id="8477321at2"/>
<evidence type="ECO:0000313" key="2">
    <source>
        <dbReference type="EMBL" id="SEO30882.1"/>
    </source>
</evidence>
<evidence type="ECO:0000313" key="3">
    <source>
        <dbReference type="Proteomes" id="UP000199054"/>
    </source>
</evidence>
<sequence length="497" mass="54088">MSTVVDTGGEFIGPGAQKSVRLSDDALKLLTGPEGPSRFVQACGDSFVTSYRRGGRMNALLTISNLAKSDKERIEAEAKGGFGGFSANASFRKSVETASASNNLEISFEQVGGAFTSIPATLDEFTTKFTTYTVDENFNPRPYVFHTQNYRSLANWPASLENRVSPVDQEYLVLSYYNFSDMAADYDRVIREPRRYAIFLAGGESRVKEHRDIALRTARNIDKLLWDCVENFDCSLTALDAAEAEYINMALKDLAGVTFSNGAPDNTEDAAIATASLAFPAGLVGGYLEIAEETVSPPAAEGETPTSPSETQVSPDIPPAEQAAPVSSEVPAVIDKEPVILPTLAVSYHRLLAGLPILKNGDATGFTATAGRDDEAIVVEFKEWLIANRLRPISQPHCRRSANHPLCLTDREMGYILSLVEISADPLKPTPGPAKEPKVTPPTPKPPPPPCETKASEGWSRSVEEVRNGVHLKYQDYFLKCSRPEGPEIQFETILVF</sequence>
<name>A0A1H8NMT5_9RHOB</name>
<gene>
    <name evidence="2" type="ORF">SAMN04489859_106512</name>
</gene>
<dbReference type="STRING" id="34002.SAMN04489859_106512"/>
<accession>A0A1H8NMT5</accession>
<feature type="compositionally biased region" description="Pro residues" evidence="1">
    <location>
        <begin position="428"/>
        <end position="451"/>
    </location>
</feature>
<dbReference type="EMBL" id="FODE01000065">
    <property type="protein sequence ID" value="SEO30882.1"/>
    <property type="molecule type" value="Genomic_DNA"/>
</dbReference>
<feature type="region of interest" description="Disordered" evidence="1">
    <location>
        <begin position="296"/>
        <end position="328"/>
    </location>
</feature>
<reference evidence="2 3" key="1">
    <citation type="submission" date="2016-10" db="EMBL/GenBank/DDBJ databases">
        <authorList>
            <person name="de Groot N.N."/>
        </authorList>
    </citation>
    <scope>NUCLEOTIDE SEQUENCE [LARGE SCALE GENOMIC DNA]</scope>
    <source>
        <strain evidence="2 3">DSM 8512</strain>
    </source>
</reference>
<keyword evidence="3" id="KW-1185">Reference proteome</keyword>
<dbReference type="RefSeq" id="WP_090617602.1">
    <property type="nucleotide sequence ID" value="NZ_FODE01000065.1"/>
</dbReference>
<organism evidence="2 3">
    <name type="scientific">Paracoccus alcaliphilus</name>
    <dbReference type="NCBI Taxonomy" id="34002"/>
    <lineage>
        <taxon>Bacteria</taxon>
        <taxon>Pseudomonadati</taxon>
        <taxon>Pseudomonadota</taxon>
        <taxon>Alphaproteobacteria</taxon>
        <taxon>Rhodobacterales</taxon>
        <taxon>Paracoccaceae</taxon>
        <taxon>Paracoccus</taxon>
    </lineage>
</organism>
<protein>
    <submittedName>
        <fullName evidence="2">Uncharacterized protein</fullName>
    </submittedName>
</protein>
<dbReference type="AlphaFoldDB" id="A0A1H8NMT5"/>
<feature type="compositionally biased region" description="Polar residues" evidence="1">
    <location>
        <begin position="304"/>
        <end position="314"/>
    </location>
</feature>